<protein>
    <submittedName>
        <fullName evidence="9">Glycosyltransferase family 39 protein</fullName>
    </submittedName>
</protein>
<evidence type="ECO:0000256" key="3">
    <source>
        <dbReference type="ARBA" id="ARBA00022676"/>
    </source>
</evidence>
<evidence type="ECO:0000256" key="8">
    <source>
        <dbReference type="SAM" id="Phobius"/>
    </source>
</evidence>
<dbReference type="AlphaFoldDB" id="A0A4Y6UXM8"/>
<dbReference type="GO" id="GO:0009103">
    <property type="term" value="P:lipopolysaccharide biosynthetic process"/>
    <property type="evidence" value="ECO:0007669"/>
    <property type="project" value="UniProtKB-ARBA"/>
</dbReference>
<evidence type="ECO:0000256" key="1">
    <source>
        <dbReference type="ARBA" id="ARBA00004651"/>
    </source>
</evidence>
<evidence type="ECO:0000256" key="5">
    <source>
        <dbReference type="ARBA" id="ARBA00022692"/>
    </source>
</evidence>
<name>A0A4Y6UXM8_SACBS</name>
<dbReference type="OrthoDB" id="136232at2"/>
<dbReference type="GO" id="GO:0005886">
    <property type="term" value="C:plasma membrane"/>
    <property type="evidence" value="ECO:0007669"/>
    <property type="project" value="UniProtKB-SubCell"/>
</dbReference>
<dbReference type="RefSeq" id="WP_141447324.1">
    <property type="nucleotide sequence ID" value="NZ_CP041217.1"/>
</dbReference>
<keyword evidence="2" id="KW-1003">Cell membrane</keyword>
<dbReference type="PANTHER" id="PTHR33908">
    <property type="entry name" value="MANNOSYLTRANSFERASE YKCB-RELATED"/>
    <property type="match status" value="1"/>
</dbReference>
<evidence type="ECO:0000256" key="2">
    <source>
        <dbReference type="ARBA" id="ARBA00022475"/>
    </source>
</evidence>
<dbReference type="EMBL" id="CP041217">
    <property type="protein sequence ID" value="QDH20775.1"/>
    <property type="molecule type" value="Genomic_DNA"/>
</dbReference>
<dbReference type="InterPro" id="IPR050297">
    <property type="entry name" value="LipidA_mod_glycosyltrf_83"/>
</dbReference>
<dbReference type="PROSITE" id="PS51257">
    <property type="entry name" value="PROKAR_LIPOPROTEIN"/>
    <property type="match status" value="1"/>
</dbReference>
<reference evidence="9 10" key="1">
    <citation type="submission" date="2019-06" db="EMBL/GenBank/DDBJ databases">
        <title>Saccharibacillus brassicae sp. nov., an endophytic bacterium isolated from Chinese cabbage seeds (Brassica pekinensis).</title>
        <authorList>
            <person name="Jiang L."/>
            <person name="Lee J."/>
            <person name="Kim S.W."/>
        </authorList>
    </citation>
    <scope>NUCLEOTIDE SEQUENCE [LARGE SCALE GENOMIC DNA]</scope>
    <source>
        <strain evidence="10">KCTC 43072 / ATSA2</strain>
    </source>
</reference>
<dbReference type="KEGG" id="saca:FFV09_07930"/>
<evidence type="ECO:0000313" key="10">
    <source>
        <dbReference type="Proteomes" id="UP000316968"/>
    </source>
</evidence>
<feature type="transmembrane region" description="Helical" evidence="8">
    <location>
        <begin position="391"/>
        <end position="408"/>
    </location>
</feature>
<dbReference type="PANTHER" id="PTHR33908:SF11">
    <property type="entry name" value="MEMBRANE PROTEIN"/>
    <property type="match status" value="1"/>
</dbReference>
<keyword evidence="7 8" id="KW-0472">Membrane</keyword>
<keyword evidence="4 9" id="KW-0808">Transferase</keyword>
<keyword evidence="10" id="KW-1185">Reference proteome</keyword>
<evidence type="ECO:0000313" key="9">
    <source>
        <dbReference type="EMBL" id="QDH20775.1"/>
    </source>
</evidence>
<comment type="subcellular location">
    <subcellularLocation>
        <location evidence="1">Cell membrane</location>
        <topology evidence="1">Multi-pass membrane protein</topology>
    </subcellularLocation>
</comment>
<keyword evidence="6 8" id="KW-1133">Transmembrane helix</keyword>
<accession>A0A4Y6UXM8</accession>
<evidence type="ECO:0000256" key="6">
    <source>
        <dbReference type="ARBA" id="ARBA00022989"/>
    </source>
</evidence>
<proteinExistence type="predicted"/>
<feature type="transmembrane region" description="Helical" evidence="8">
    <location>
        <begin position="366"/>
        <end position="385"/>
    </location>
</feature>
<evidence type="ECO:0000256" key="7">
    <source>
        <dbReference type="ARBA" id="ARBA00023136"/>
    </source>
</evidence>
<feature type="transmembrane region" description="Helical" evidence="8">
    <location>
        <begin position="104"/>
        <end position="125"/>
    </location>
</feature>
<organism evidence="9 10">
    <name type="scientific">Saccharibacillus brassicae</name>
    <dbReference type="NCBI Taxonomy" id="2583377"/>
    <lineage>
        <taxon>Bacteria</taxon>
        <taxon>Bacillati</taxon>
        <taxon>Bacillota</taxon>
        <taxon>Bacilli</taxon>
        <taxon>Bacillales</taxon>
        <taxon>Paenibacillaceae</taxon>
        <taxon>Saccharibacillus</taxon>
    </lineage>
</organism>
<evidence type="ECO:0000256" key="4">
    <source>
        <dbReference type="ARBA" id="ARBA00022679"/>
    </source>
</evidence>
<feature type="transmembrane region" description="Helical" evidence="8">
    <location>
        <begin position="73"/>
        <end position="92"/>
    </location>
</feature>
<sequence>MVFSLKNETAQTRRRLLLLCLLVFAASCIVSLAYGDRLLLGSYAKMNDDDVKYAQTADRLLETGVLSYNTGEAPSTFIMPLFPLLLAGAKWIAGEAGGVILLRLLQGAFQAFGVYLMFVLARRVFGSGRTAMTAAVLLAVYLPDYFVSGSILTESGFRLCLMLSVCWLFKGLDKPGVLNWALFAVFWTALCYFKPHAALLPLVPGLFWLARRYAFDKMLGYTAVILGVFALLMSPWWIRNYEAFGRFIPFTEAVGSPMILGSTAFGQVPDGFYDKYPEYGGDVMSGSDDSMAQAAGRMVAYGFMHEPFKYAAFYTAGKFGGLYGIAYWERPIMGLTWAPYFPIHAAYVLLGLYGIWLAYRKKWSGASVPLAVLAYFTLIYVPFIAIPRYGYPNLFLFALFAAPALLALHDRYRARRAALRGEGTAVRSDL</sequence>
<feature type="transmembrane region" description="Helical" evidence="8">
    <location>
        <begin position="176"/>
        <end position="198"/>
    </location>
</feature>
<feature type="transmembrane region" description="Helical" evidence="8">
    <location>
        <begin position="218"/>
        <end position="238"/>
    </location>
</feature>
<gene>
    <name evidence="9" type="ORF">FFV09_07930</name>
</gene>
<dbReference type="GO" id="GO:0016763">
    <property type="term" value="F:pentosyltransferase activity"/>
    <property type="evidence" value="ECO:0007669"/>
    <property type="project" value="TreeGrafter"/>
</dbReference>
<feature type="transmembrane region" description="Helical" evidence="8">
    <location>
        <begin position="340"/>
        <end position="359"/>
    </location>
</feature>
<feature type="transmembrane region" description="Helical" evidence="8">
    <location>
        <begin position="310"/>
        <end position="328"/>
    </location>
</feature>
<keyword evidence="5 8" id="KW-0812">Transmembrane</keyword>
<keyword evidence="3" id="KW-0328">Glycosyltransferase</keyword>
<dbReference type="Proteomes" id="UP000316968">
    <property type="component" value="Chromosome"/>
</dbReference>